<dbReference type="InterPro" id="IPR004603">
    <property type="entry name" value="DNA_mismatch_endonuc_vsr"/>
</dbReference>
<dbReference type="CDD" id="cd00221">
    <property type="entry name" value="Vsr"/>
    <property type="match status" value="1"/>
</dbReference>
<evidence type="ECO:0000256" key="3">
    <source>
        <dbReference type="ARBA" id="ARBA00022763"/>
    </source>
</evidence>
<dbReference type="eggNOG" id="COG3727">
    <property type="taxonomic scope" value="Bacteria"/>
</dbReference>
<sequence>MPDIVDRQTRSRMMAGIRSANTRPERMIRSALHVRGFRYRLHPRALPGRPDIVLPRYRAAIFVHGCFWHGHDCGLFRLPGTRPEFWAEKIRRNRQRDAAVMNELVATGWRVLTIWECAIRRRRGMVPEPVIDEAVSWLRSGDGNLEIRGNNGAD</sequence>
<comment type="similarity">
    <text evidence="6">Belongs to the Vsr family.</text>
</comment>
<dbReference type="RefSeq" id="WP_011930844.1">
    <property type="nucleotide sequence ID" value="NC_009470.1"/>
</dbReference>
<evidence type="ECO:0000313" key="8">
    <source>
        <dbReference type="Proteomes" id="UP000000245"/>
    </source>
</evidence>
<gene>
    <name evidence="7" type="ordered locus">Acry_3582</name>
</gene>
<keyword evidence="1" id="KW-0540">Nuclease</keyword>
<dbReference type="Pfam" id="PF03852">
    <property type="entry name" value="Vsr"/>
    <property type="match status" value="1"/>
</dbReference>
<evidence type="ECO:0000256" key="5">
    <source>
        <dbReference type="ARBA" id="ARBA00023204"/>
    </source>
</evidence>
<evidence type="ECO:0000313" key="7">
    <source>
        <dbReference type="EMBL" id="ABQ29179.1"/>
    </source>
</evidence>
<evidence type="ECO:0000256" key="6">
    <source>
        <dbReference type="ARBA" id="ARBA00029466"/>
    </source>
</evidence>
<accession>A5FU97</accession>
<evidence type="ECO:0000256" key="2">
    <source>
        <dbReference type="ARBA" id="ARBA00022759"/>
    </source>
</evidence>
<organism evidence="7 8">
    <name type="scientific">Acidiphilium cryptum (strain JF-5)</name>
    <dbReference type="NCBI Taxonomy" id="349163"/>
    <lineage>
        <taxon>Bacteria</taxon>
        <taxon>Pseudomonadati</taxon>
        <taxon>Pseudomonadota</taxon>
        <taxon>Alphaproteobacteria</taxon>
        <taxon>Acetobacterales</taxon>
        <taxon>Acidocellaceae</taxon>
        <taxon>Acidiphilium</taxon>
    </lineage>
</organism>
<keyword evidence="5" id="KW-0234">DNA repair</keyword>
<keyword evidence="3" id="KW-0227">DNA damage</keyword>
<name>A5FU97_ACICJ</name>
<keyword evidence="8" id="KW-1185">Reference proteome</keyword>
<dbReference type="AlphaFoldDB" id="A5FU97"/>
<protein>
    <submittedName>
        <fullName evidence="7">T/G mismatch-specific endonuclease</fullName>
        <ecNumber evidence="7">3.1.-.-</ecNumber>
    </submittedName>
</protein>
<dbReference type="KEGG" id="acr:Acry_3582"/>
<dbReference type="NCBIfam" id="TIGR00632">
    <property type="entry name" value="vsr"/>
    <property type="match status" value="1"/>
</dbReference>
<geneLocation type="plasmid" evidence="7 8">
    <name>pACRY04</name>
</geneLocation>
<dbReference type="GO" id="GO:0004519">
    <property type="term" value="F:endonuclease activity"/>
    <property type="evidence" value="ECO:0007669"/>
    <property type="project" value="UniProtKB-KW"/>
</dbReference>
<dbReference type="REBASE" id="15971">
    <property type="entry name" value="V.AcrJFORF3583P"/>
</dbReference>
<proteinExistence type="inferred from homology"/>
<evidence type="ECO:0000256" key="4">
    <source>
        <dbReference type="ARBA" id="ARBA00022801"/>
    </source>
</evidence>
<keyword evidence="7" id="KW-0614">Plasmid</keyword>
<dbReference type="GO" id="GO:0016787">
    <property type="term" value="F:hydrolase activity"/>
    <property type="evidence" value="ECO:0007669"/>
    <property type="project" value="UniProtKB-KW"/>
</dbReference>
<dbReference type="GO" id="GO:0006298">
    <property type="term" value="P:mismatch repair"/>
    <property type="evidence" value="ECO:0007669"/>
    <property type="project" value="InterPro"/>
</dbReference>
<keyword evidence="4 7" id="KW-0378">Hydrolase</keyword>
<evidence type="ECO:0000256" key="1">
    <source>
        <dbReference type="ARBA" id="ARBA00022722"/>
    </source>
</evidence>
<dbReference type="EMBL" id="CP000692">
    <property type="protein sequence ID" value="ABQ29179.1"/>
    <property type="molecule type" value="Genomic_DNA"/>
</dbReference>
<dbReference type="HOGENOM" id="CLU_111913_1_1_5"/>
<dbReference type="Gene3D" id="3.40.960.10">
    <property type="entry name" value="VSR Endonuclease"/>
    <property type="match status" value="1"/>
</dbReference>
<reference evidence="7 8" key="1">
    <citation type="submission" date="2007-05" db="EMBL/GenBank/DDBJ databases">
        <title>Complete sequence of plasmid4 pACRY04 of Acidiphilium cryptum JF-5.</title>
        <authorList>
            <consortium name="US DOE Joint Genome Institute"/>
            <person name="Copeland A."/>
            <person name="Lucas S."/>
            <person name="Lapidus A."/>
            <person name="Barry K."/>
            <person name="Detter J.C."/>
            <person name="Glavina del Rio T."/>
            <person name="Hammon N."/>
            <person name="Israni S."/>
            <person name="Dalin E."/>
            <person name="Tice H."/>
            <person name="Pitluck S."/>
            <person name="Sims D."/>
            <person name="Brettin T."/>
            <person name="Bruce D."/>
            <person name="Han C."/>
            <person name="Schmutz J."/>
            <person name="Larimer F."/>
            <person name="Land M."/>
            <person name="Hauser L."/>
            <person name="Kyrpides N."/>
            <person name="Kim E."/>
            <person name="Magnuson T."/>
            <person name="Richardson P."/>
        </authorList>
    </citation>
    <scope>NUCLEOTIDE SEQUENCE [LARGE SCALE GENOMIC DNA]</scope>
    <source>
        <strain evidence="8">JF-5</strain>
        <plasmid evidence="8">Plasmid pACRY04</plasmid>
    </source>
</reference>
<dbReference type="InterPro" id="IPR011335">
    <property type="entry name" value="Restrct_endonuc-II-like"/>
</dbReference>
<dbReference type="Proteomes" id="UP000000245">
    <property type="component" value="Plasmid pACRY04"/>
</dbReference>
<dbReference type="SUPFAM" id="SSF52980">
    <property type="entry name" value="Restriction endonuclease-like"/>
    <property type="match status" value="1"/>
</dbReference>
<dbReference type="EC" id="3.1.-.-" evidence="7"/>
<keyword evidence="2 7" id="KW-0255">Endonuclease</keyword>